<organism evidence="1 2">
    <name type="scientific">Seiridium cardinale</name>
    <dbReference type="NCBI Taxonomy" id="138064"/>
    <lineage>
        <taxon>Eukaryota</taxon>
        <taxon>Fungi</taxon>
        <taxon>Dikarya</taxon>
        <taxon>Ascomycota</taxon>
        <taxon>Pezizomycotina</taxon>
        <taxon>Sordariomycetes</taxon>
        <taxon>Xylariomycetidae</taxon>
        <taxon>Amphisphaeriales</taxon>
        <taxon>Sporocadaceae</taxon>
        <taxon>Seiridium</taxon>
    </lineage>
</organism>
<proteinExistence type="predicted"/>
<dbReference type="Proteomes" id="UP001465668">
    <property type="component" value="Unassembled WGS sequence"/>
</dbReference>
<sequence length="99" mass="10634">MRLPGSFEGESHALKLNLAAVHRSAPGTAPYPVARDGNLLAPGAKVHSLTGSHGLASICTPFGFWFWSRIQDHPVRAPSISSHFAEHVFSTPDYGIVQT</sequence>
<accession>A0ABR2Y4J7</accession>
<evidence type="ECO:0000313" key="2">
    <source>
        <dbReference type="Proteomes" id="UP001465668"/>
    </source>
</evidence>
<reference evidence="1 2" key="1">
    <citation type="submission" date="2024-02" db="EMBL/GenBank/DDBJ databases">
        <title>First draft genome assembly of two strains of Seiridium cardinale.</title>
        <authorList>
            <person name="Emiliani G."/>
            <person name="Scali E."/>
        </authorList>
    </citation>
    <scope>NUCLEOTIDE SEQUENCE [LARGE SCALE GENOMIC DNA]</scope>
    <source>
        <strain evidence="1 2">BM-138-000479</strain>
    </source>
</reference>
<protein>
    <submittedName>
        <fullName evidence="1">Uncharacterized protein</fullName>
    </submittedName>
</protein>
<name>A0ABR2Y4J7_9PEZI</name>
<gene>
    <name evidence="1" type="ORF">SCAR479_04871</name>
</gene>
<keyword evidence="2" id="KW-1185">Reference proteome</keyword>
<dbReference type="EMBL" id="JARVKM010000004">
    <property type="protein sequence ID" value="KAK9781050.1"/>
    <property type="molecule type" value="Genomic_DNA"/>
</dbReference>
<evidence type="ECO:0000313" key="1">
    <source>
        <dbReference type="EMBL" id="KAK9781050.1"/>
    </source>
</evidence>
<comment type="caution">
    <text evidence="1">The sequence shown here is derived from an EMBL/GenBank/DDBJ whole genome shotgun (WGS) entry which is preliminary data.</text>
</comment>